<dbReference type="EMBL" id="UFTD01000001">
    <property type="protein sequence ID" value="SSZ38984.1"/>
    <property type="molecule type" value="Genomic_DNA"/>
</dbReference>
<dbReference type="AlphaFoldDB" id="A0A336N9X3"/>
<proteinExistence type="predicted"/>
<evidence type="ECO:0000313" key="1">
    <source>
        <dbReference type="EMBL" id="SSZ38984.1"/>
    </source>
</evidence>
<gene>
    <name evidence="1" type="ORF">NCTC12860_00171</name>
</gene>
<name>A0A336N9X3_BARGR</name>
<evidence type="ECO:0000313" key="2">
    <source>
        <dbReference type="Proteomes" id="UP000253846"/>
    </source>
</evidence>
<accession>A0A336N9X3</accession>
<protein>
    <submittedName>
        <fullName evidence="1">Uncharacterized protein</fullName>
    </submittedName>
</protein>
<dbReference type="Proteomes" id="UP000253846">
    <property type="component" value="Unassembled WGS sequence"/>
</dbReference>
<sequence>MFRINLDENSITRLNDFQTIVLNDSAIFLIDSVFYRIRKLKLLRQSLM</sequence>
<reference evidence="1 2" key="1">
    <citation type="submission" date="2018-06" db="EMBL/GenBank/DDBJ databases">
        <authorList>
            <consortium name="Pathogen Informatics"/>
            <person name="Doyle S."/>
        </authorList>
    </citation>
    <scope>NUCLEOTIDE SEQUENCE [LARGE SCALE GENOMIC DNA]</scope>
    <source>
        <strain evidence="1 2">NCTC12860</strain>
    </source>
</reference>
<organism evidence="1 2">
    <name type="scientific">Bartonella grahamii</name>
    <dbReference type="NCBI Taxonomy" id="33045"/>
    <lineage>
        <taxon>Bacteria</taxon>
        <taxon>Pseudomonadati</taxon>
        <taxon>Pseudomonadota</taxon>
        <taxon>Alphaproteobacteria</taxon>
        <taxon>Hyphomicrobiales</taxon>
        <taxon>Bartonellaceae</taxon>
        <taxon>Bartonella</taxon>
    </lineage>
</organism>